<gene>
    <name evidence="2" type="ORF">ACFSUF_20130</name>
</gene>
<evidence type="ECO:0000256" key="1">
    <source>
        <dbReference type="SAM" id="Phobius"/>
    </source>
</evidence>
<protein>
    <recommendedName>
        <fullName evidence="4">Flp pilus-assembly TadG-like N-terminal domain-containing protein</fullName>
    </recommendedName>
</protein>
<comment type="caution">
    <text evidence="2">The sequence shown here is derived from an EMBL/GenBank/DDBJ whole genome shotgun (WGS) entry which is preliminary data.</text>
</comment>
<evidence type="ECO:0008006" key="4">
    <source>
        <dbReference type="Google" id="ProtNLM"/>
    </source>
</evidence>
<reference evidence="3" key="1">
    <citation type="journal article" date="2019" name="Int. J. Syst. Evol. Microbiol.">
        <title>The Global Catalogue of Microorganisms (GCM) 10K type strain sequencing project: providing services to taxonomists for standard genome sequencing and annotation.</title>
        <authorList>
            <consortium name="The Broad Institute Genomics Platform"/>
            <consortium name="The Broad Institute Genome Sequencing Center for Infectious Disease"/>
            <person name="Wu L."/>
            <person name="Ma J."/>
        </authorList>
    </citation>
    <scope>NUCLEOTIDE SEQUENCE [LARGE SCALE GENOMIC DNA]</scope>
    <source>
        <strain evidence="3">KCTC 3950</strain>
    </source>
</reference>
<accession>A0ABW5PHQ4</accession>
<keyword evidence="1" id="KW-1133">Transmembrane helix</keyword>
<sequence length="156" mass="17609">MHKLFHYIKRPIKNQRGMSDMLVLLIILPTFLCITLIIITFVVFLMRQGKLDDVQDRALQMVKAEGVLSQAIIDDTLQKLDALGFSPTVKNGVTYPDFTGSTRNKVLRDDADPTVKVIIKYPASNLQRILAFFGATSTEESGYFKLEGYGRSEAYE</sequence>
<keyword evidence="1" id="KW-0812">Transmembrane</keyword>
<organism evidence="2 3">
    <name type="scientific">Paenibacillus gansuensis</name>
    <dbReference type="NCBI Taxonomy" id="306542"/>
    <lineage>
        <taxon>Bacteria</taxon>
        <taxon>Bacillati</taxon>
        <taxon>Bacillota</taxon>
        <taxon>Bacilli</taxon>
        <taxon>Bacillales</taxon>
        <taxon>Paenibacillaceae</taxon>
        <taxon>Paenibacillus</taxon>
    </lineage>
</organism>
<evidence type="ECO:0000313" key="3">
    <source>
        <dbReference type="Proteomes" id="UP001597541"/>
    </source>
</evidence>
<dbReference type="EMBL" id="JBHUME010000013">
    <property type="protein sequence ID" value="MFD2614726.1"/>
    <property type="molecule type" value="Genomic_DNA"/>
</dbReference>
<feature type="transmembrane region" description="Helical" evidence="1">
    <location>
        <begin position="21"/>
        <end position="46"/>
    </location>
</feature>
<keyword evidence="1" id="KW-0472">Membrane</keyword>
<keyword evidence="3" id="KW-1185">Reference proteome</keyword>
<dbReference type="Proteomes" id="UP001597541">
    <property type="component" value="Unassembled WGS sequence"/>
</dbReference>
<dbReference type="RefSeq" id="WP_377605917.1">
    <property type="nucleotide sequence ID" value="NZ_JBHUME010000013.1"/>
</dbReference>
<proteinExistence type="predicted"/>
<name>A0ABW5PHQ4_9BACL</name>
<evidence type="ECO:0000313" key="2">
    <source>
        <dbReference type="EMBL" id="MFD2614726.1"/>
    </source>
</evidence>